<accession>A0A081C8X8</accession>
<evidence type="ECO:0000256" key="5">
    <source>
        <dbReference type="RuleBase" id="RU362028"/>
    </source>
</evidence>
<evidence type="ECO:0000313" key="7">
    <source>
        <dbReference type="EMBL" id="GAK61033.1"/>
    </source>
</evidence>
<dbReference type="Pfam" id="PF00849">
    <property type="entry name" value="PseudoU_synth_2"/>
    <property type="match status" value="1"/>
</dbReference>
<feature type="domain" description="RNA-binding S4" evidence="6">
    <location>
        <begin position="32"/>
        <end position="97"/>
    </location>
</feature>
<keyword evidence="2 5" id="KW-0413">Isomerase</keyword>
<dbReference type="PROSITE" id="PS50889">
    <property type="entry name" value="S4"/>
    <property type="match status" value="1"/>
</dbReference>
<dbReference type="EMBL" id="DF820476">
    <property type="protein sequence ID" value="GAK61033.1"/>
    <property type="molecule type" value="Genomic_DNA"/>
</dbReference>
<dbReference type="HOGENOM" id="CLU_016902_4_4_0"/>
<keyword evidence="4" id="KW-0694">RNA-binding</keyword>
<dbReference type="EC" id="5.4.99.-" evidence="5"/>
<evidence type="ECO:0000256" key="2">
    <source>
        <dbReference type="ARBA" id="ARBA00023235"/>
    </source>
</evidence>
<comment type="catalytic activity">
    <reaction evidence="5">
        <text>a uridine in RNA = a pseudouridine in RNA</text>
        <dbReference type="Rhea" id="RHEA:48348"/>
        <dbReference type="Rhea" id="RHEA-COMP:12068"/>
        <dbReference type="Rhea" id="RHEA-COMP:12069"/>
        <dbReference type="ChEBI" id="CHEBI:65314"/>
        <dbReference type="ChEBI" id="CHEBI:65315"/>
    </reaction>
</comment>
<dbReference type="InterPro" id="IPR006225">
    <property type="entry name" value="PsdUridine_synth_RluC/D"/>
</dbReference>
<protein>
    <recommendedName>
        <fullName evidence="5">Pseudouridine synthase</fullName>
        <ecNumber evidence="5">5.4.99.-</ecNumber>
    </recommendedName>
</protein>
<dbReference type="Pfam" id="PF01479">
    <property type="entry name" value="S4"/>
    <property type="match status" value="1"/>
</dbReference>
<dbReference type="Proteomes" id="UP000030661">
    <property type="component" value="Unassembled WGS sequence"/>
</dbReference>
<comment type="similarity">
    <text evidence="1 5">Belongs to the pseudouridine synthase RluA family.</text>
</comment>
<gene>
    <name evidence="7" type="ORF">U27_00931</name>
</gene>
<dbReference type="CDD" id="cd00165">
    <property type="entry name" value="S4"/>
    <property type="match status" value="1"/>
</dbReference>
<dbReference type="InterPro" id="IPR020103">
    <property type="entry name" value="PsdUridine_synth_cat_dom_sf"/>
</dbReference>
<dbReference type="GO" id="GO:0000455">
    <property type="term" value="P:enzyme-directed rRNA pseudouridine synthesis"/>
    <property type="evidence" value="ECO:0007669"/>
    <property type="project" value="TreeGrafter"/>
</dbReference>
<dbReference type="AlphaFoldDB" id="A0A081C8X8"/>
<dbReference type="PANTHER" id="PTHR21600:SF44">
    <property type="entry name" value="RIBOSOMAL LARGE SUBUNIT PSEUDOURIDINE SYNTHASE D"/>
    <property type="match status" value="1"/>
</dbReference>
<evidence type="ECO:0000256" key="4">
    <source>
        <dbReference type="PROSITE-ProRule" id="PRU00182"/>
    </source>
</evidence>
<dbReference type="SUPFAM" id="SSF55120">
    <property type="entry name" value="Pseudouridine synthase"/>
    <property type="match status" value="1"/>
</dbReference>
<evidence type="ECO:0000256" key="3">
    <source>
        <dbReference type="PIRSR" id="PIRSR606225-1"/>
    </source>
</evidence>
<evidence type="ECO:0000313" key="8">
    <source>
        <dbReference type="Proteomes" id="UP000030661"/>
    </source>
</evidence>
<dbReference type="eggNOG" id="COG0564">
    <property type="taxonomic scope" value="Bacteria"/>
</dbReference>
<dbReference type="InterPro" id="IPR006145">
    <property type="entry name" value="PsdUridine_synth_RsuA/RluA"/>
</dbReference>
<organism evidence="7">
    <name type="scientific">Vecturithrix granuli</name>
    <dbReference type="NCBI Taxonomy" id="1499967"/>
    <lineage>
        <taxon>Bacteria</taxon>
        <taxon>Candidatus Moduliflexota</taxon>
        <taxon>Candidatus Vecturitrichia</taxon>
        <taxon>Candidatus Vecturitrichales</taxon>
        <taxon>Candidatus Vecturitrichaceae</taxon>
        <taxon>Candidatus Vecturithrix</taxon>
    </lineage>
</organism>
<proteinExistence type="inferred from homology"/>
<dbReference type="CDD" id="cd02869">
    <property type="entry name" value="PseudoU_synth_RluA_like"/>
    <property type="match status" value="1"/>
</dbReference>
<sequence length="326" mass="37185">MPQQVYTFAIRHEDLWREDPHCAEGEHEPGKWRLDRFLFAQVPVALSRSQIRNLILDGSVTVNGQQTKPGYWIKEADLIVCILPEPRPMELMAEQIPLNIVFEDDHLLVLNKAAGMVVHPAPGHHAGTLVHALLHHCQKLSGIGGVQRPGILHRLDRDTSGVMLVAKTEEAHQHLSQQLKSRELTRIYTAVVHGVMKTLSGKIDAPIGRHRTDRKKMAITREKGREAVSFYRVLEQYTQYSLVEVELKTGRTHQIRVHLKHLHHPVVGDPVYGLPSKNNLNMTRQALHARVITFLHPVSQQRMTFETVLPEDMQQLIERLRSELHG</sequence>
<dbReference type="SUPFAM" id="SSF55174">
    <property type="entry name" value="Alpha-L RNA-binding motif"/>
    <property type="match status" value="1"/>
</dbReference>
<feature type="active site" evidence="3">
    <location>
        <position position="156"/>
    </location>
</feature>
<dbReference type="GO" id="GO:0003723">
    <property type="term" value="F:RNA binding"/>
    <property type="evidence" value="ECO:0007669"/>
    <property type="project" value="UniProtKB-KW"/>
</dbReference>
<reference evidence="7" key="1">
    <citation type="journal article" date="2015" name="PeerJ">
        <title>First genomic representation of candidate bacterial phylum KSB3 points to enhanced environmental sensing as a trigger of wastewater bulking.</title>
        <authorList>
            <person name="Sekiguchi Y."/>
            <person name="Ohashi A."/>
            <person name="Parks D.H."/>
            <person name="Yamauchi T."/>
            <person name="Tyson G.W."/>
            <person name="Hugenholtz P."/>
        </authorList>
    </citation>
    <scope>NUCLEOTIDE SEQUENCE [LARGE SCALE GENOMIC DNA]</scope>
</reference>
<dbReference type="NCBIfam" id="TIGR00005">
    <property type="entry name" value="rluA_subfam"/>
    <property type="match status" value="1"/>
</dbReference>
<keyword evidence="8" id="KW-1185">Reference proteome</keyword>
<dbReference type="Gene3D" id="3.30.2350.10">
    <property type="entry name" value="Pseudouridine synthase"/>
    <property type="match status" value="1"/>
</dbReference>
<name>A0A081C8X8_VECG1</name>
<dbReference type="InterPro" id="IPR050188">
    <property type="entry name" value="RluA_PseudoU_synthase"/>
</dbReference>
<evidence type="ECO:0000256" key="1">
    <source>
        <dbReference type="ARBA" id="ARBA00010876"/>
    </source>
</evidence>
<comment type="function">
    <text evidence="5">Responsible for synthesis of pseudouridine from uracil.</text>
</comment>
<dbReference type="STRING" id="1499967.U27_00931"/>
<dbReference type="SMART" id="SM00363">
    <property type="entry name" value="S4"/>
    <property type="match status" value="1"/>
</dbReference>
<dbReference type="PROSITE" id="PS01129">
    <property type="entry name" value="PSI_RLU"/>
    <property type="match status" value="1"/>
</dbReference>
<dbReference type="Gene3D" id="3.10.290.10">
    <property type="entry name" value="RNA-binding S4 domain"/>
    <property type="match status" value="1"/>
</dbReference>
<evidence type="ECO:0000259" key="6">
    <source>
        <dbReference type="SMART" id="SM00363"/>
    </source>
</evidence>
<dbReference type="InterPro" id="IPR006224">
    <property type="entry name" value="PsdUridine_synth_RluA-like_CS"/>
</dbReference>
<dbReference type="InterPro" id="IPR002942">
    <property type="entry name" value="S4_RNA-bd"/>
</dbReference>
<dbReference type="PANTHER" id="PTHR21600">
    <property type="entry name" value="MITOCHONDRIAL RNA PSEUDOURIDINE SYNTHASE"/>
    <property type="match status" value="1"/>
</dbReference>
<dbReference type="GO" id="GO:0120159">
    <property type="term" value="F:rRNA pseudouridine synthase activity"/>
    <property type="evidence" value="ECO:0007669"/>
    <property type="project" value="UniProtKB-ARBA"/>
</dbReference>
<dbReference type="InterPro" id="IPR036986">
    <property type="entry name" value="S4_RNA-bd_sf"/>
</dbReference>